<gene>
    <name evidence="3" type="ORF">EVAR_76700_1</name>
</gene>
<dbReference type="OrthoDB" id="7697670at2759"/>
<sequence length="362" mass="41565">MQTFRGKSVSKGHKLFQSHHVQEVVEIRDSGGGFIHGKVTPQTRVNNRPYDVKVEVNLDRTVRRTECTCKAGLSVRGCKHVAAVCIFINNECTQSKTDQPQCWNQPRESQVEKYKKGCTIAQMFPGQEHLIDCNATYTFNDVQNVPYCTEGSLFGQYIQSEKDIEPLREIAREEEEKRKEEAYIIMDQIYRLQESRRDYSCYEVLSVDDLKMRLRKYTCPPELQSKYEEKIVADRSECLSISVLSESQSDCFEWFEERAKRVTCSSKAHRIKTRRDAFESLASQFKKNKFDGKMTEAMKYGLETESNARKSFEEQSGLKVTSVGLIINMTQPFMATSPDGIILSESSLLEIKCPLAVRISKS</sequence>
<dbReference type="CDD" id="cd22343">
    <property type="entry name" value="PDDEXK_lambda_exonuclease-like"/>
    <property type="match status" value="1"/>
</dbReference>
<dbReference type="Pfam" id="PF09588">
    <property type="entry name" value="YqaJ"/>
    <property type="match status" value="1"/>
</dbReference>
<dbReference type="PROSITE" id="PS50966">
    <property type="entry name" value="ZF_SWIM"/>
    <property type="match status" value="1"/>
</dbReference>
<comment type="caution">
    <text evidence="3">The sequence shown here is derived from an EMBL/GenBank/DDBJ whole genome shotgun (WGS) entry which is preliminary data.</text>
</comment>
<dbReference type="InterPro" id="IPR011335">
    <property type="entry name" value="Restrct_endonuc-II-like"/>
</dbReference>
<protein>
    <recommendedName>
        <fullName evidence="2">SWIM-type domain-containing protein</fullName>
    </recommendedName>
</protein>
<keyword evidence="1" id="KW-0479">Metal-binding</keyword>
<keyword evidence="4" id="KW-1185">Reference proteome</keyword>
<keyword evidence="1" id="KW-0863">Zinc-finger</keyword>
<evidence type="ECO:0000259" key="2">
    <source>
        <dbReference type="PROSITE" id="PS50966"/>
    </source>
</evidence>
<reference evidence="3 4" key="1">
    <citation type="journal article" date="2019" name="Commun. Biol.">
        <title>The bagworm genome reveals a unique fibroin gene that provides high tensile strength.</title>
        <authorList>
            <person name="Kono N."/>
            <person name="Nakamura H."/>
            <person name="Ohtoshi R."/>
            <person name="Tomita M."/>
            <person name="Numata K."/>
            <person name="Arakawa K."/>
        </authorList>
    </citation>
    <scope>NUCLEOTIDE SEQUENCE [LARGE SCALE GENOMIC DNA]</scope>
</reference>
<name>A0A4C1STH0_EUMVA</name>
<proteinExistence type="predicted"/>
<evidence type="ECO:0000313" key="4">
    <source>
        <dbReference type="Proteomes" id="UP000299102"/>
    </source>
</evidence>
<dbReference type="GO" id="GO:0008270">
    <property type="term" value="F:zinc ion binding"/>
    <property type="evidence" value="ECO:0007669"/>
    <property type="project" value="UniProtKB-KW"/>
</dbReference>
<keyword evidence="1" id="KW-0862">Zinc</keyword>
<dbReference type="PANTHER" id="PTHR46609">
    <property type="entry name" value="EXONUCLEASE, PHAGE-TYPE/RECB, C-TERMINAL DOMAIN-CONTAINING PROTEIN"/>
    <property type="match status" value="1"/>
</dbReference>
<dbReference type="Gene3D" id="3.90.320.10">
    <property type="match status" value="1"/>
</dbReference>
<evidence type="ECO:0000256" key="1">
    <source>
        <dbReference type="PROSITE-ProRule" id="PRU00325"/>
    </source>
</evidence>
<dbReference type="InterPro" id="IPR007527">
    <property type="entry name" value="Znf_SWIM"/>
</dbReference>
<dbReference type="SUPFAM" id="SSF52980">
    <property type="entry name" value="Restriction endonuclease-like"/>
    <property type="match status" value="1"/>
</dbReference>
<dbReference type="Proteomes" id="UP000299102">
    <property type="component" value="Unassembled WGS sequence"/>
</dbReference>
<feature type="domain" description="SWIM-type" evidence="2">
    <location>
        <begin position="52"/>
        <end position="89"/>
    </location>
</feature>
<organism evidence="3 4">
    <name type="scientific">Eumeta variegata</name>
    <name type="common">Bagworm moth</name>
    <name type="synonym">Eumeta japonica</name>
    <dbReference type="NCBI Taxonomy" id="151549"/>
    <lineage>
        <taxon>Eukaryota</taxon>
        <taxon>Metazoa</taxon>
        <taxon>Ecdysozoa</taxon>
        <taxon>Arthropoda</taxon>
        <taxon>Hexapoda</taxon>
        <taxon>Insecta</taxon>
        <taxon>Pterygota</taxon>
        <taxon>Neoptera</taxon>
        <taxon>Endopterygota</taxon>
        <taxon>Lepidoptera</taxon>
        <taxon>Glossata</taxon>
        <taxon>Ditrysia</taxon>
        <taxon>Tineoidea</taxon>
        <taxon>Psychidae</taxon>
        <taxon>Oiketicinae</taxon>
        <taxon>Eumeta</taxon>
    </lineage>
</organism>
<dbReference type="PANTHER" id="PTHR46609:SF8">
    <property type="entry name" value="YQAJ VIRAL RECOMBINASE DOMAIN-CONTAINING PROTEIN"/>
    <property type="match status" value="1"/>
</dbReference>
<dbReference type="InterPro" id="IPR019080">
    <property type="entry name" value="YqaJ_viral_recombinase"/>
</dbReference>
<dbReference type="InterPro" id="IPR011604">
    <property type="entry name" value="PDDEXK-like_dom_sf"/>
</dbReference>
<dbReference type="InterPro" id="IPR051703">
    <property type="entry name" value="NF-kappa-B_Signaling_Reg"/>
</dbReference>
<evidence type="ECO:0000313" key="3">
    <source>
        <dbReference type="EMBL" id="GBP05234.1"/>
    </source>
</evidence>
<dbReference type="EMBL" id="BGZK01000017">
    <property type="protein sequence ID" value="GBP05234.1"/>
    <property type="molecule type" value="Genomic_DNA"/>
</dbReference>
<dbReference type="AlphaFoldDB" id="A0A4C1STH0"/>
<dbReference type="GO" id="GO:0006281">
    <property type="term" value="P:DNA repair"/>
    <property type="evidence" value="ECO:0007669"/>
    <property type="project" value="UniProtKB-ARBA"/>
</dbReference>
<accession>A0A4C1STH0</accession>